<evidence type="ECO:0000313" key="3">
    <source>
        <dbReference type="Proteomes" id="UP000006867"/>
    </source>
</evidence>
<keyword evidence="3" id="KW-1185">Reference proteome</keyword>
<gene>
    <name evidence="2" type="ordered locus">BATR1942_07725</name>
</gene>
<name>A0ABN3ZAH3_BACA1</name>
<reference evidence="2 3" key="1">
    <citation type="journal article" date="2011" name="Front. Microbiol.">
        <title>Genomic signatures of strain selection and enhancement in Bacillus atrophaeus var. globigii, a historical biowarfare simulant.</title>
        <authorList>
            <person name="Gibbons H.S."/>
            <person name="Broomall S.M."/>
            <person name="McNew L.A."/>
            <person name="Daligault H."/>
            <person name="Chapman C."/>
            <person name="Bruce D."/>
            <person name="Karavis M."/>
            <person name="Krepps M."/>
            <person name="McGregor P.A."/>
            <person name="Hong C."/>
            <person name="Park K.H."/>
            <person name="Akmal A."/>
            <person name="Feldman A."/>
            <person name="Lin J.S."/>
            <person name="Chang W.E."/>
            <person name="Higgs B.W."/>
            <person name="Demirev P."/>
            <person name="Lindquist J."/>
            <person name="Liem A."/>
            <person name="Fochler E."/>
            <person name="Read T.D."/>
            <person name="Tapia R."/>
            <person name="Johnson S."/>
            <person name="Bishop-Lilly K.A."/>
            <person name="Detter C."/>
            <person name="Han C."/>
            <person name="Sozhamannan S."/>
            <person name="Rosenzweig C.N."/>
            <person name="Skowronski E.W."/>
        </authorList>
    </citation>
    <scope>NUCLEOTIDE SEQUENCE [LARGE SCALE GENOMIC DNA]</scope>
    <source>
        <strain evidence="2 3">1942</strain>
    </source>
</reference>
<protein>
    <submittedName>
        <fullName evidence="2">Uncharacterized protein</fullName>
    </submittedName>
</protein>
<evidence type="ECO:0000313" key="2">
    <source>
        <dbReference type="EMBL" id="ADP32484.1"/>
    </source>
</evidence>
<sequence length="244" mass="28467">MATTLNRSFLTEIRNRLNNQGITSDDFHIIQEQKARRINLNIKYLYDDYYYNATIEGEGSRISSQYSPGEVVLTQNKHNMNSDDLLDSIEGWVNALRKEIKNTILGRQAEETEEKLAELENLVREKFKEDKETFFTRKEANELKEKLSQLEKLYNEAINKNETNKNQSREEYTKLHNEVELLKEQVEYLSKKKWATALMIKIMNWTSRNPAAARQIGQEAVKALLPKEIEESLPPSLLPPSDEQ</sequence>
<organism evidence="2 3">
    <name type="scientific">Bacillus atrophaeus (strain 1942)</name>
    <dbReference type="NCBI Taxonomy" id="720555"/>
    <lineage>
        <taxon>Bacteria</taxon>
        <taxon>Bacillati</taxon>
        <taxon>Bacillota</taxon>
        <taxon>Bacilli</taxon>
        <taxon>Bacillales</taxon>
        <taxon>Bacillaceae</taxon>
        <taxon>Bacillus</taxon>
    </lineage>
</organism>
<dbReference type="EMBL" id="CP002207">
    <property type="protein sequence ID" value="ADP32484.1"/>
    <property type="molecule type" value="Genomic_DNA"/>
</dbReference>
<dbReference type="Proteomes" id="UP000006867">
    <property type="component" value="Chromosome"/>
</dbReference>
<feature type="coiled-coil region" evidence="1">
    <location>
        <begin position="102"/>
        <end position="192"/>
    </location>
</feature>
<accession>A0ABN3ZAH3</accession>
<keyword evidence="1" id="KW-0175">Coiled coil</keyword>
<dbReference type="RefSeq" id="WP_003325925.1">
    <property type="nucleotide sequence ID" value="NC_014639.1"/>
</dbReference>
<proteinExistence type="predicted"/>
<evidence type="ECO:0000256" key="1">
    <source>
        <dbReference type="SAM" id="Coils"/>
    </source>
</evidence>